<protein>
    <submittedName>
        <fullName evidence="2 3">Uncharacterized protein</fullName>
    </submittedName>
</protein>
<dbReference type="WBParaSite" id="TMUE_2000008574.1">
    <property type="protein sequence ID" value="TMUE_2000008574.1"/>
    <property type="gene ID" value="WBGene00300325"/>
</dbReference>
<organism evidence="1 2">
    <name type="scientific">Trichuris muris</name>
    <name type="common">Mouse whipworm</name>
    <dbReference type="NCBI Taxonomy" id="70415"/>
    <lineage>
        <taxon>Eukaryota</taxon>
        <taxon>Metazoa</taxon>
        <taxon>Ecdysozoa</taxon>
        <taxon>Nematoda</taxon>
        <taxon>Enoplea</taxon>
        <taxon>Dorylaimia</taxon>
        <taxon>Trichinellida</taxon>
        <taxon>Trichuridae</taxon>
        <taxon>Trichuris</taxon>
    </lineage>
</organism>
<proteinExistence type="predicted"/>
<evidence type="ECO:0000313" key="1">
    <source>
        <dbReference type="Proteomes" id="UP000046395"/>
    </source>
</evidence>
<dbReference type="WBParaSite" id="TMUE_0000002080.1">
    <property type="protein sequence ID" value="TMUE_0000002080.1"/>
    <property type="gene ID" value="WBGene00297941"/>
</dbReference>
<evidence type="ECO:0000313" key="3">
    <source>
        <dbReference type="WBParaSite" id="TMUE_2000008574.1"/>
    </source>
</evidence>
<reference evidence="2 3" key="2">
    <citation type="submission" date="2019-12" db="UniProtKB">
        <authorList>
            <consortium name="WormBaseParasite"/>
        </authorList>
    </citation>
    <scope>IDENTIFICATION</scope>
</reference>
<reference evidence="1" key="1">
    <citation type="submission" date="2014-03" db="EMBL/GenBank/DDBJ databases">
        <title>The whipworm genome and dual-species transcriptomics of an intimate host-pathogen interaction.</title>
        <authorList>
            <person name="Foth B.J."/>
            <person name="Tsai I.J."/>
            <person name="Reid A.J."/>
            <person name="Bancroft A.J."/>
            <person name="Nichol S."/>
            <person name="Tracey A."/>
            <person name="Holroyd N."/>
            <person name="Cotton J.A."/>
            <person name="Stanley E.J."/>
            <person name="Zarowiecki M."/>
            <person name="Liu J.Z."/>
            <person name="Huckvale T."/>
            <person name="Cooper P.J."/>
            <person name="Grencis R.K."/>
            <person name="Berriman M."/>
        </authorList>
    </citation>
    <scope>NUCLEOTIDE SEQUENCE [LARGE SCALE GENOMIC DNA]</scope>
    <source>
        <strain evidence="1">Edinburgh</strain>
    </source>
</reference>
<evidence type="ECO:0000313" key="2">
    <source>
        <dbReference type="WBParaSite" id="TMUE_0000002080.1"/>
    </source>
</evidence>
<dbReference type="Proteomes" id="UP000046395">
    <property type="component" value="Unassembled WGS sequence"/>
</dbReference>
<accession>A0A5S6Q4B3</accession>
<name>A0A5S6Q4B3_TRIMR</name>
<dbReference type="AlphaFoldDB" id="A0A5S6Q4B3"/>
<keyword evidence="1" id="KW-1185">Reference proteome</keyword>
<sequence>MYVVNSYLLGGCLLLGRRRSRPMMGLWWAATGLTTSRTPRIAEFGRNSGWTDHPTLWRFIDGLRKVQSGHDKEYEDYVRGEQPQPKRQRYIQADRRILAIVRRTTYSATLRMVASTDPSDALQPHSEDRWAKHKSAEMVQDRITTFAQNSDRILRCAALAKLLVRSLPTTGPS</sequence>